<dbReference type="PANTHER" id="PTHR47920:SF1">
    <property type="entry name" value="CUB-LIKE DOMAIN-CONTAINING PROTEIN"/>
    <property type="match status" value="1"/>
</dbReference>
<dbReference type="Pfam" id="PF02408">
    <property type="entry name" value="CUB_2"/>
    <property type="match status" value="1"/>
</dbReference>
<sequence length="576" mass="63966">MNTVSIQGDTYHIIYETNGKATKGFRIDFSTTSTKYVTKTSTISSTVSEKSSTVQTSVSMSSISSGSSTKSMISTSKTSESSQTNPTGIESTTKSSFIKLNLTFIIGFINVPKGLYAYLEITGNTNSTKLTVTDSVGNIDWVPGIVNQEEYFLLDPQFSVYLESKAEGKFGMKVSWKKIGPFNPSSEPVYPNLVPTVKTSSDCDKGLLIYSNTNVSLTSVRPPSNEPKTNWYMRNTVVFDGRSMDDKLIGNLWQIYESGNHIISSGKYMTLYSFVPSIKADSYALIQDYENVRRFSTYKGVSCFNENLCPVIIDARNGTGAAVRMSRTPHFLEEVDLASSSILTVYTGTVEPSHQLIQYSYVYSNFPFSLKYYFRKKQKLENAQKFNGVFTTYSVDQQIGIIYLSSENLDSNWTNIFDGKSGILASKYLGDSSSDQNVQEIFSGPINDIYRMTLNVKNTGFMGDSTLTVTMSSEGKVVFNEQYNSKQPPPETINANGNKVSINYVTNGSNTTGIFMNFDFSLVNSTDTSVSLFTETTTTPTNYTKETTPETTTKLSSNNFSTLLFIFSFLLFVVFE</sequence>
<feature type="compositionally biased region" description="Low complexity" evidence="1">
    <location>
        <begin position="61"/>
        <end position="84"/>
    </location>
</feature>
<dbReference type="AlphaFoldDB" id="A0A1I7T106"/>
<name>A0A1I7T106_9PELO</name>
<keyword evidence="4" id="KW-1185">Reference proteome</keyword>
<proteinExistence type="predicted"/>
<evidence type="ECO:0000313" key="5">
    <source>
        <dbReference type="WBParaSite" id="Csp11.Scaffold457.g1371.t1"/>
    </source>
</evidence>
<protein>
    <submittedName>
        <fullName evidence="5">CUB_2 domain-containing protein</fullName>
    </submittedName>
</protein>
<dbReference type="InterPro" id="IPR056014">
    <property type="entry name" value="DUF7592"/>
</dbReference>
<evidence type="ECO:0000259" key="3">
    <source>
        <dbReference type="Pfam" id="PF24512"/>
    </source>
</evidence>
<organism evidence="4 5">
    <name type="scientific">Caenorhabditis tropicalis</name>
    <dbReference type="NCBI Taxonomy" id="1561998"/>
    <lineage>
        <taxon>Eukaryota</taxon>
        <taxon>Metazoa</taxon>
        <taxon>Ecdysozoa</taxon>
        <taxon>Nematoda</taxon>
        <taxon>Chromadorea</taxon>
        <taxon>Rhabditida</taxon>
        <taxon>Rhabditina</taxon>
        <taxon>Rhabditomorpha</taxon>
        <taxon>Rhabditoidea</taxon>
        <taxon>Rhabditidae</taxon>
        <taxon>Peloderinae</taxon>
        <taxon>Caenorhabditis</taxon>
    </lineage>
</organism>
<dbReference type="Pfam" id="PF24512">
    <property type="entry name" value="DUF7592"/>
    <property type="match status" value="1"/>
</dbReference>
<evidence type="ECO:0000256" key="1">
    <source>
        <dbReference type="SAM" id="MobiDB-lite"/>
    </source>
</evidence>
<evidence type="ECO:0000259" key="2">
    <source>
        <dbReference type="Pfam" id="PF02408"/>
    </source>
</evidence>
<accession>A0A1I7T106</accession>
<evidence type="ECO:0000313" key="4">
    <source>
        <dbReference type="Proteomes" id="UP000095282"/>
    </source>
</evidence>
<reference evidence="5" key="1">
    <citation type="submission" date="2016-11" db="UniProtKB">
        <authorList>
            <consortium name="WormBaseParasite"/>
        </authorList>
    </citation>
    <scope>IDENTIFICATION</scope>
</reference>
<dbReference type="WBParaSite" id="Csp11.Scaffold457.g1371.t1">
    <property type="protein sequence ID" value="Csp11.Scaffold457.g1371.t1"/>
    <property type="gene ID" value="Csp11.Scaffold457.g1371"/>
</dbReference>
<feature type="domain" description="DUF7592" evidence="3">
    <location>
        <begin position="196"/>
        <end position="273"/>
    </location>
</feature>
<feature type="region of interest" description="Disordered" evidence="1">
    <location>
        <begin position="61"/>
        <end position="91"/>
    </location>
</feature>
<dbReference type="PANTHER" id="PTHR47920">
    <property type="entry name" value="PROTEIN CBG13378-RELATED"/>
    <property type="match status" value="1"/>
</dbReference>
<dbReference type="eggNOG" id="ENOG502THNN">
    <property type="taxonomic scope" value="Eukaryota"/>
</dbReference>
<dbReference type="Proteomes" id="UP000095282">
    <property type="component" value="Unplaced"/>
</dbReference>
<dbReference type="InterPro" id="IPR003366">
    <property type="entry name" value="CUB-like_dom"/>
</dbReference>
<feature type="domain" description="CUB-like" evidence="2">
    <location>
        <begin position="109"/>
        <end position="179"/>
    </location>
</feature>